<dbReference type="AlphaFoldDB" id="D3FQW5"/>
<dbReference type="Proteomes" id="UP000001544">
    <property type="component" value="Chromosome"/>
</dbReference>
<dbReference type="RefSeq" id="WP_012958847.1">
    <property type="nucleotide sequence ID" value="NC_013791.2"/>
</dbReference>
<evidence type="ECO:0000256" key="1">
    <source>
        <dbReference type="SAM" id="MobiDB-lite"/>
    </source>
</evidence>
<dbReference type="EMBL" id="CP001878">
    <property type="protein sequence ID" value="ADC51485.1"/>
    <property type="molecule type" value="Genomic_DNA"/>
</dbReference>
<reference evidence="2 3" key="1">
    <citation type="journal article" date="2011" name="Environ. Microbiol.">
        <title>Genome of alkaliphilic Bacillus pseudofirmus OF4 reveals adaptations that support the ability to grow in an external pH range from 7.5 to 11.4.</title>
        <authorList>
            <person name="Janto B."/>
            <person name="Ahmed A."/>
            <person name="Ito M."/>
            <person name="Liu J."/>
            <person name="Hicks D.B."/>
            <person name="Pagni S."/>
            <person name="Fackelmayer O.J."/>
            <person name="Smith T.A."/>
            <person name="Earl J."/>
            <person name="Elbourne L.D."/>
            <person name="Hassan K."/>
            <person name="Paulsen I.T."/>
            <person name="Kolsto A.B."/>
            <person name="Tourasse N.J."/>
            <person name="Ehrlich G.D."/>
            <person name="Boissy R."/>
            <person name="Ivey D.M."/>
            <person name="Li G."/>
            <person name="Xue Y."/>
            <person name="Ma Y."/>
            <person name="Hu F.Z."/>
            <person name="Krulwich T.A."/>
        </authorList>
    </citation>
    <scope>NUCLEOTIDE SEQUENCE [LARGE SCALE GENOMIC DNA]</scope>
    <source>
        <strain evidence="3">ATCC BAA-2126 / JCM 17055 / OF4</strain>
    </source>
</reference>
<proteinExistence type="predicted"/>
<accession>D3FQW5</accession>
<feature type="region of interest" description="Disordered" evidence="1">
    <location>
        <begin position="1"/>
        <end position="41"/>
    </location>
</feature>
<protein>
    <submittedName>
        <fullName evidence="2">Uncharacterized protein</fullName>
    </submittedName>
</protein>
<sequence length="41" mass="4360">MAKHSGGKVGKAGKILSDPKTSKTQKSKAGKTLSNHKKKMH</sequence>
<keyword evidence="3" id="KW-1185">Reference proteome</keyword>
<evidence type="ECO:0000313" key="3">
    <source>
        <dbReference type="Proteomes" id="UP000001544"/>
    </source>
</evidence>
<name>D3FQW5_ALKPO</name>
<feature type="compositionally biased region" description="Basic residues" evidence="1">
    <location>
        <begin position="23"/>
        <end position="41"/>
    </location>
</feature>
<dbReference type="HOGENOM" id="CLU_219029_0_0_9"/>
<dbReference type="KEGG" id="bpf:BpOF4_17220"/>
<evidence type="ECO:0000313" key="2">
    <source>
        <dbReference type="EMBL" id="ADC51485.1"/>
    </source>
</evidence>
<organism evidence="2 3">
    <name type="scientific">Alkalihalophilus pseudofirmus (strain ATCC BAA-2126 / JCM 17055 / OF4)</name>
    <name type="common">Bacillus pseudofirmus</name>
    <dbReference type="NCBI Taxonomy" id="398511"/>
    <lineage>
        <taxon>Bacteria</taxon>
        <taxon>Bacillati</taxon>
        <taxon>Bacillota</taxon>
        <taxon>Bacilli</taxon>
        <taxon>Bacillales</taxon>
        <taxon>Bacillaceae</taxon>
        <taxon>Alkalihalophilus</taxon>
    </lineage>
</organism>
<gene>
    <name evidence="2" type="ordered locus">BpOF4_17220</name>
</gene>